<sequence length="221" mass="23164">MVTRWILSIFLVAAGPSVAENTAESAAENAEGRLPVHIGLSCADATLALTLQGESGRLFFSGAEMPMARARSASGVKFDSIDDPETHVWTKGDEAMVRIAGQDLKGCRVDRVSRVTETQWQMVRLDGAQIEATPAELTFEADGTLSGQAGCDRLTGSWAAPEAGALTLAVDASRADGCPAEDAARGEALLAAMQELTSIGFSAEGELELRAGDVTRLTATH</sequence>
<name>A0A1I6TSE4_9RHOB</name>
<feature type="chain" id="PRO_5011465274" evidence="5">
    <location>
        <begin position="20"/>
        <end position="221"/>
    </location>
</feature>
<reference evidence="9" key="1">
    <citation type="submission" date="2016-10" db="EMBL/GenBank/DDBJ databases">
        <authorList>
            <person name="Varghese N."/>
            <person name="Submissions S."/>
        </authorList>
    </citation>
    <scope>NUCLEOTIDE SEQUENCE [LARGE SCALE GENOMIC DNA]</scope>
    <source>
        <strain evidence="9">DSM 26894</strain>
    </source>
</reference>
<dbReference type="Proteomes" id="UP000199392">
    <property type="component" value="Unassembled WGS sequence"/>
</dbReference>
<dbReference type="Gene3D" id="2.40.128.200">
    <property type="match status" value="1"/>
</dbReference>
<feature type="domain" description="DUF306" evidence="6">
    <location>
        <begin position="114"/>
        <end position="214"/>
    </location>
</feature>
<dbReference type="InterPro" id="IPR038670">
    <property type="entry name" value="HslJ-like_sf"/>
</dbReference>
<dbReference type="RefSeq" id="WP_092424856.1">
    <property type="nucleotide sequence ID" value="NZ_FNCL01000006.1"/>
</dbReference>
<evidence type="ECO:0000259" key="6">
    <source>
        <dbReference type="Pfam" id="PF03724"/>
    </source>
</evidence>
<evidence type="ECO:0000256" key="5">
    <source>
        <dbReference type="SAM" id="SignalP"/>
    </source>
</evidence>
<dbReference type="EMBL" id="FOZW01000006">
    <property type="protein sequence ID" value="SFS92116.1"/>
    <property type="molecule type" value="Genomic_DNA"/>
</dbReference>
<protein>
    <submittedName>
        <fullName evidence="8">Heat shock protein HslJ</fullName>
    </submittedName>
</protein>
<feature type="signal peptide" evidence="5">
    <location>
        <begin position="1"/>
        <end position="19"/>
    </location>
</feature>
<dbReference type="SUPFAM" id="SSF141488">
    <property type="entry name" value="YdhA-like"/>
    <property type="match status" value="1"/>
</dbReference>
<evidence type="ECO:0000259" key="7">
    <source>
        <dbReference type="Pfam" id="PF09864"/>
    </source>
</evidence>
<dbReference type="InterPro" id="IPR018660">
    <property type="entry name" value="MliC"/>
</dbReference>
<keyword evidence="8" id="KW-0346">Stress response</keyword>
<organism evidence="8 9">
    <name type="scientific">Alloyangia pacifica</name>
    <dbReference type="NCBI Taxonomy" id="311180"/>
    <lineage>
        <taxon>Bacteria</taxon>
        <taxon>Pseudomonadati</taxon>
        <taxon>Pseudomonadota</taxon>
        <taxon>Alphaproteobacteria</taxon>
        <taxon>Rhodobacterales</taxon>
        <taxon>Roseobacteraceae</taxon>
        <taxon>Alloyangia</taxon>
    </lineage>
</organism>
<evidence type="ECO:0000256" key="4">
    <source>
        <dbReference type="ARBA" id="ARBA00023288"/>
    </source>
</evidence>
<evidence type="ECO:0000256" key="1">
    <source>
        <dbReference type="ARBA" id="ARBA00022729"/>
    </source>
</evidence>
<keyword evidence="3" id="KW-0564">Palmitate</keyword>
<feature type="domain" description="C-type lysozyme inhibitor" evidence="7">
    <location>
        <begin position="53"/>
        <end position="103"/>
    </location>
</feature>
<dbReference type="Pfam" id="PF09864">
    <property type="entry name" value="MliC"/>
    <property type="match status" value="1"/>
</dbReference>
<accession>A0A1I6TSE4</accession>
<dbReference type="OrthoDB" id="9809132at2"/>
<dbReference type="Gene3D" id="2.40.128.270">
    <property type="match status" value="1"/>
</dbReference>
<dbReference type="InterPro" id="IPR005184">
    <property type="entry name" value="DUF306_Meta_HslJ"/>
</dbReference>
<keyword evidence="2" id="KW-0472">Membrane</keyword>
<evidence type="ECO:0000256" key="3">
    <source>
        <dbReference type="ARBA" id="ARBA00023139"/>
    </source>
</evidence>
<keyword evidence="9" id="KW-1185">Reference proteome</keyword>
<dbReference type="InterPro" id="IPR036328">
    <property type="entry name" value="MliC_sf"/>
</dbReference>
<dbReference type="STRING" id="311180.SAMN04488050_106331"/>
<proteinExistence type="predicted"/>
<evidence type="ECO:0000256" key="2">
    <source>
        <dbReference type="ARBA" id="ARBA00023136"/>
    </source>
</evidence>
<dbReference type="AlphaFoldDB" id="A0A1I6TSE4"/>
<keyword evidence="1 5" id="KW-0732">Signal</keyword>
<gene>
    <name evidence="8" type="ORF">SAMN04488050_106331</name>
</gene>
<dbReference type="Pfam" id="PF03724">
    <property type="entry name" value="META"/>
    <property type="match status" value="1"/>
</dbReference>
<evidence type="ECO:0000313" key="8">
    <source>
        <dbReference type="EMBL" id="SFS92116.1"/>
    </source>
</evidence>
<evidence type="ECO:0000313" key="9">
    <source>
        <dbReference type="Proteomes" id="UP000199392"/>
    </source>
</evidence>
<keyword evidence="4" id="KW-0449">Lipoprotein</keyword>